<organism evidence="4 5">
    <name type="scientific">Sphingorhabdus lacus</name>
    <dbReference type="NCBI Taxonomy" id="392610"/>
    <lineage>
        <taxon>Bacteria</taxon>
        <taxon>Pseudomonadati</taxon>
        <taxon>Pseudomonadota</taxon>
        <taxon>Alphaproteobacteria</taxon>
        <taxon>Sphingomonadales</taxon>
        <taxon>Sphingomonadaceae</taxon>
        <taxon>Sphingorhabdus</taxon>
    </lineage>
</organism>
<evidence type="ECO:0000256" key="2">
    <source>
        <dbReference type="ARBA" id="ARBA00022827"/>
    </source>
</evidence>
<name>A0A6I6L190_9SPHN</name>
<keyword evidence="1" id="KW-0285">Flavoprotein</keyword>
<evidence type="ECO:0000313" key="5">
    <source>
        <dbReference type="Proteomes" id="UP000428803"/>
    </source>
</evidence>
<dbReference type="EMBL" id="CP035733">
    <property type="protein sequence ID" value="QGY79250.1"/>
    <property type="molecule type" value="Genomic_DNA"/>
</dbReference>
<proteinExistence type="predicted"/>
<protein>
    <submittedName>
        <fullName evidence="4">FAD-binding oxidoreductase</fullName>
    </submittedName>
</protein>
<dbReference type="Gene3D" id="3.40.462.10">
    <property type="entry name" value="FAD-linked oxidases, C-terminal domain"/>
    <property type="match status" value="1"/>
</dbReference>
<dbReference type="SUPFAM" id="SSF55103">
    <property type="entry name" value="FAD-linked oxidases, C-terminal domain"/>
    <property type="match status" value="1"/>
</dbReference>
<dbReference type="InterPro" id="IPR036318">
    <property type="entry name" value="FAD-bd_PCMH-like_sf"/>
</dbReference>
<dbReference type="Gene3D" id="3.30.465.10">
    <property type="match status" value="1"/>
</dbReference>
<gene>
    <name evidence="4" type="ORF">EUU25_00615</name>
</gene>
<dbReference type="InterPro" id="IPR016170">
    <property type="entry name" value="Cytok_DH_C_sf"/>
</dbReference>
<dbReference type="PANTHER" id="PTHR11748">
    <property type="entry name" value="D-LACTATE DEHYDROGENASE"/>
    <property type="match status" value="1"/>
</dbReference>
<dbReference type="InterPro" id="IPR016167">
    <property type="entry name" value="FAD-bd_PCMH_sub1"/>
</dbReference>
<dbReference type="AlphaFoldDB" id="A0A6I6L190"/>
<dbReference type="Pfam" id="PF01565">
    <property type="entry name" value="FAD_binding_4"/>
    <property type="match status" value="1"/>
</dbReference>
<dbReference type="Proteomes" id="UP000428803">
    <property type="component" value="Chromosome"/>
</dbReference>
<dbReference type="GO" id="GO:0004458">
    <property type="term" value="F:D-lactate dehydrogenase (cytochrome) activity"/>
    <property type="evidence" value="ECO:0007669"/>
    <property type="project" value="TreeGrafter"/>
</dbReference>
<dbReference type="PROSITE" id="PS51387">
    <property type="entry name" value="FAD_PCMH"/>
    <property type="match status" value="1"/>
</dbReference>
<evidence type="ECO:0000256" key="1">
    <source>
        <dbReference type="ARBA" id="ARBA00022630"/>
    </source>
</evidence>
<dbReference type="PANTHER" id="PTHR11748:SF114">
    <property type="entry name" value="ARYL-ALCOHOL OXIDASE VANILLYL-ALCOHOL OXIDASE (AFU_ORTHOLOGUE AFUA_3G09500)-RELATED"/>
    <property type="match status" value="1"/>
</dbReference>
<dbReference type="GO" id="GO:0008720">
    <property type="term" value="F:D-lactate dehydrogenase (NAD+) activity"/>
    <property type="evidence" value="ECO:0007669"/>
    <property type="project" value="TreeGrafter"/>
</dbReference>
<accession>A0A6I6L190</accession>
<sequence length="539" mass="60093">MPLPLPPNVSAANFRTALVKFKEAIGKRWVFDSEEDVMLYRDGYSPLRDEPEELLPSAAVAPQSVAEVQAIVRIANEFMIPLFPISTGKNLGYGGSSPNLSGSVVVDLKRMNKIIEVDDHRHFCIVEPGVAYFDLYRHIQENKLKVWIDCPDPGWGSVVGNSLDHGVGYTYGHHRDHFSNHCGMEVVLPNGEIMRTGMGALPGAKTWGEYKHGFGPSVDGLFAQGNFGIVTKMGFWLMPEPEAYISGTVSVPKRQDLIPLVDVVNYLEHTGMIGMPNYGSPLEVLMNEPKTRDFVLRPEITDAEFDSLAADLKLASWTCELQFYGAKESVKANWEAAQRRLAAAIPDATFKLNNEFRFPMTPDEQEAVHQKNALGIPSMLIFSQGARSDLNPTPRDGHLWFASVIPKSGEAIFEAQKVYAKASRELGLPPVFSPFAFPWTWMYRAFVMISGLPVSRTDIEGNKRNRKLFSAFIKAGAEAGYGEYRAPPAFQDQVSNTYSFNNHVLRRFTETMKDAVDPNGIFAPGRGGIWPKNLREKRK</sequence>
<dbReference type="InterPro" id="IPR016169">
    <property type="entry name" value="FAD-bd_PCMH_sub2"/>
</dbReference>
<reference evidence="5" key="1">
    <citation type="submission" date="2019-01" db="EMBL/GenBank/DDBJ databases">
        <title>Sphingorhabdus lacus sp.nov., isolated from an oligotrophic freshwater lake.</title>
        <authorList>
            <person name="Park M."/>
        </authorList>
    </citation>
    <scope>NUCLEOTIDE SEQUENCE [LARGE SCALE GENOMIC DNA]</scope>
    <source>
        <strain evidence="5">IMCC1753</strain>
    </source>
</reference>
<keyword evidence="5" id="KW-1185">Reference proteome</keyword>
<evidence type="ECO:0000259" key="3">
    <source>
        <dbReference type="PROSITE" id="PS51387"/>
    </source>
</evidence>
<dbReference type="InterPro" id="IPR006094">
    <property type="entry name" value="Oxid_FAD_bind_N"/>
</dbReference>
<evidence type="ECO:0000313" key="4">
    <source>
        <dbReference type="EMBL" id="QGY79250.1"/>
    </source>
</evidence>
<feature type="domain" description="FAD-binding PCMH-type" evidence="3">
    <location>
        <begin position="52"/>
        <end position="240"/>
    </location>
</feature>
<dbReference type="GO" id="GO:0071949">
    <property type="term" value="F:FAD binding"/>
    <property type="evidence" value="ECO:0007669"/>
    <property type="project" value="InterPro"/>
</dbReference>
<dbReference type="KEGG" id="slaa:EUU25_00615"/>
<dbReference type="Gene3D" id="3.30.43.10">
    <property type="entry name" value="Uridine Diphospho-n-acetylenolpyruvylglucosamine Reductase, domain 2"/>
    <property type="match status" value="1"/>
</dbReference>
<dbReference type="Gene3D" id="1.10.45.10">
    <property type="entry name" value="Vanillyl-alcohol Oxidase, Chain A, domain 4"/>
    <property type="match status" value="1"/>
</dbReference>
<dbReference type="OrthoDB" id="9811557at2"/>
<dbReference type="InterPro" id="IPR016171">
    <property type="entry name" value="Vanillyl_alc_oxidase_C-sub2"/>
</dbReference>
<keyword evidence="2" id="KW-0274">FAD</keyword>
<dbReference type="GO" id="GO:1903457">
    <property type="term" value="P:lactate catabolic process"/>
    <property type="evidence" value="ECO:0007669"/>
    <property type="project" value="TreeGrafter"/>
</dbReference>
<dbReference type="RefSeq" id="WP_158897549.1">
    <property type="nucleotide sequence ID" value="NZ_CP035733.1"/>
</dbReference>
<dbReference type="SUPFAM" id="SSF56176">
    <property type="entry name" value="FAD-binding/transporter-associated domain-like"/>
    <property type="match status" value="1"/>
</dbReference>
<dbReference type="InterPro" id="IPR016164">
    <property type="entry name" value="FAD-linked_Oxase-like_C"/>
</dbReference>
<dbReference type="InterPro" id="IPR016166">
    <property type="entry name" value="FAD-bd_PCMH"/>
</dbReference>